<keyword evidence="2 4" id="KW-0863">Zinc-finger</keyword>
<feature type="domain" description="RING-type" evidence="5">
    <location>
        <begin position="145"/>
        <end position="186"/>
    </location>
</feature>
<name>A0ABD1H5Z5_SALDI</name>
<dbReference type="PROSITE" id="PS50089">
    <property type="entry name" value="ZF_RING_2"/>
    <property type="match status" value="1"/>
</dbReference>
<dbReference type="GO" id="GO:0008270">
    <property type="term" value="F:zinc ion binding"/>
    <property type="evidence" value="ECO:0007669"/>
    <property type="project" value="UniProtKB-KW"/>
</dbReference>
<dbReference type="InterPro" id="IPR013083">
    <property type="entry name" value="Znf_RING/FYVE/PHD"/>
</dbReference>
<dbReference type="SMART" id="SM00184">
    <property type="entry name" value="RING"/>
    <property type="match status" value="1"/>
</dbReference>
<evidence type="ECO:0000256" key="4">
    <source>
        <dbReference type="PROSITE-ProRule" id="PRU00175"/>
    </source>
</evidence>
<dbReference type="AlphaFoldDB" id="A0ABD1H5Z5"/>
<evidence type="ECO:0000313" key="6">
    <source>
        <dbReference type="EMBL" id="KAL1550863.1"/>
    </source>
</evidence>
<keyword evidence="7" id="KW-1185">Reference proteome</keyword>
<keyword evidence="6" id="KW-0808">Transferase</keyword>
<dbReference type="InterPro" id="IPR051834">
    <property type="entry name" value="RING_finger_E3_ligase"/>
</dbReference>
<keyword evidence="6" id="KW-0012">Acyltransferase</keyword>
<dbReference type="Gene3D" id="3.30.40.10">
    <property type="entry name" value="Zinc/RING finger domain, C3HC4 (zinc finger)"/>
    <property type="match status" value="1"/>
</dbReference>
<organism evidence="6 7">
    <name type="scientific">Salvia divinorum</name>
    <name type="common">Maria pastora</name>
    <name type="synonym">Diviner's sage</name>
    <dbReference type="NCBI Taxonomy" id="28513"/>
    <lineage>
        <taxon>Eukaryota</taxon>
        <taxon>Viridiplantae</taxon>
        <taxon>Streptophyta</taxon>
        <taxon>Embryophyta</taxon>
        <taxon>Tracheophyta</taxon>
        <taxon>Spermatophyta</taxon>
        <taxon>Magnoliopsida</taxon>
        <taxon>eudicotyledons</taxon>
        <taxon>Gunneridae</taxon>
        <taxon>Pentapetalae</taxon>
        <taxon>asterids</taxon>
        <taxon>lamiids</taxon>
        <taxon>Lamiales</taxon>
        <taxon>Lamiaceae</taxon>
        <taxon>Nepetoideae</taxon>
        <taxon>Mentheae</taxon>
        <taxon>Salviinae</taxon>
        <taxon>Salvia</taxon>
        <taxon>Salvia subgen. Calosphace</taxon>
    </lineage>
</organism>
<dbReference type="Proteomes" id="UP001567538">
    <property type="component" value="Unassembled WGS sequence"/>
</dbReference>
<comment type="caution">
    <text evidence="6">The sequence shown here is derived from an EMBL/GenBank/DDBJ whole genome shotgun (WGS) entry which is preliminary data.</text>
</comment>
<dbReference type="GO" id="GO:0061630">
    <property type="term" value="F:ubiquitin protein ligase activity"/>
    <property type="evidence" value="ECO:0007669"/>
    <property type="project" value="UniProtKB-EC"/>
</dbReference>
<keyword evidence="3" id="KW-0862">Zinc</keyword>
<dbReference type="PANTHER" id="PTHR45931:SF16">
    <property type="entry name" value="RING_U-BOX SUPERFAMILY PROTEIN"/>
    <property type="match status" value="1"/>
</dbReference>
<evidence type="ECO:0000313" key="7">
    <source>
        <dbReference type="Proteomes" id="UP001567538"/>
    </source>
</evidence>
<gene>
    <name evidence="6" type="ORF">AAHA92_18774</name>
</gene>
<dbReference type="InterPro" id="IPR001841">
    <property type="entry name" value="Znf_RING"/>
</dbReference>
<reference evidence="6 7" key="1">
    <citation type="submission" date="2024-06" db="EMBL/GenBank/DDBJ databases">
        <title>A chromosome level genome sequence of Diviner's sage (Salvia divinorum).</title>
        <authorList>
            <person name="Ford S.A."/>
            <person name="Ro D.-K."/>
            <person name="Ness R.W."/>
            <person name="Phillips M.A."/>
        </authorList>
    </citation>
    <scope>NUCLEOTIDE SEQUENCE [LARGE SCALE GENOMIC DNA]</scope>
    <source>
        <strain evidence="6">SAF-2024a</strain>
        <tissue evidence="6">Leaf</tissue>
    </source>
</reference>
<evidence type="ECO:0000259" key="5">
    <source>
        <dbReference type="PROSITE" id="PS50089"/>
    </source>
</evidence>
<keyword evidence="1" id="KW-0479">Metal-binding</keyword>
<dbReference type="EMBL" id="JBEAFC010000007">
    <property type="protein sequence ID" value="KAL1550863.1"/>
    <property type="molecule type" value="Genomic_DNA"/>
</dbReference>
<dbReference type="SUPFAM" id="SSF57850">
    <property type="entry name" value="RING/U-box"/>
    <property type="match status" value="1"/>
</dbReference>
<proteinExistence type="predicted"/>
<dbReference type="Pfam" id="PF13639">
    <property type="entry name" value="zf-RING_2"/>
    <property type="match status" value="1"/>
</dbReference>
<dbReference type="PANTHER" id="PTHR45931">
    <property type="entry name" value="SI:CH211-59O9.10"/>
    <property type="match status" value="1"/>
</dbReference>
<protein>
    <submittedName>
        <fullName evidence="6">RING-type E3 ubiquitin transferase</fullName>
        <ecNumber evidence="6">2.3.2.27</ecNumber>
    </submittedName>
</protein>
<dbReference type="EC" id="2.3.2.27" evidence="6"/>
<evidence type="ECO:0000256" key="3">
    <source>
        <dbReference type="ARBA" id="ARBA00022833"/>
    </source>
</evidence>
<sequence length="191" mass="22061">MQSLSDRSVRFLITKLPLRQTIFPGLVVKFNLFFNTDSSNYTIKLDSGKPVLLCYNRLNRIPAFVVFKESFSEDAIREAVGKAIDDRLLDDERSRAIRLACDEVRESFITLAEEILPKHVELTMHMNIWITYFYASVPDREEEPCSICLIECGDDDVVTMLPCAHMFHGNCIRRWLLTTINCPVCRYEMPG</sequence>
<evidence type="ECO:0000256" key="2">
    <source>
        <dbReference type="ARBA" id="ARBA00022771"/>
    </source>
</evidence>
<accession>A0ABD1H5Z5</accession>
<evidence type="ECO:0000256" key="1">
    <source>
        <dbReference type="ARBA" id="ARBA00022723"/>
    </source>
</evidence>